<feature type="region of interest" description="Disordered" evidence="3">
    <location>
        <begin position="2229"/>
        <end position="2252"/>
    </location>
</feature>
<dbReference type="GeneID" id="114648104"/>
<evidence type="ECO:0000259" key="4">
    <source>
        <dbReference type="Pfam" id="PF13934"/>
    </source>
</evidence>
<evidence type="ECO:0000256" key="1">
    <source>
        <dbReference type="ARBA" id="ARBA00004123"/>
    </source>
</evidence>
<feature type="compositionally biased region" description="Basic residues" evidence="3">
    <location>
        <begin position="1963"/>
        <end position="1972"/>
    </location>
</feature>
<keyword evidence="7" id="KW-1185">Reference proteome</keyword>
<feature type="region of interest" description="Disordered" evidence="3">
    <location>
        <begin position="2018"/>
        <end position="2059"/>
    </location>
</feature>
<evidence type="ECO:0000313" key="7">
    <source>
        <dbReference type="Proteomes" id="UP000694620"/>
    </source>
</evidence>
<dbReference type="RefSeq" id="XP_028652755.1">
    <property type="nucleotide sequence ID" value="XM_028796922.2"/>
</dbReference>
<evidence type="ECO:0000256" key="2">
    <source>
        <dbReference type="ARBA" id="ARBA00023242"/>
    </source>
</evidence>
<proteinExistence type="predicted"/>
<dbReference type="InterPro" id="IPR032040">
    <property type="entry name" value="ELYS-bb"/>
</dbReference>
<feature type="region of interest" description="Disordered" evidence="3">
    <location>
        <begin position="1952"/>
        <end position="1979"/>
    </location>
</feature>
<dbReference type="PANTHER" id="PTHR21583:SF8">
    <property type="entry name" value="PROTEIN ELYS"/>
    <property type="match status" value="1"/>
</dbReference>
<dbReference type="InterPro" id="IPR052620">
    <property type="entry name" value="ELYS/MEL-28_NucAsmblyFactor"/>
</dbReference>
<comment type="subcellular location">
    <subcellularLocation>
        <location evidence="1">Nucleus</location>
    </subcellularLocation>
</comment>
<dbReference type="Proteomes" id="UP000694620">
    <property type="component" value="Chromosome 3"/>
</dbReference>
<dbReference type="InterPro" id="IPR025151">
    <property type="entry name" value="ELYS_dom"/>
</dbReference>
<dbReference type="OrthoDB" id="20729at2759"/>
<reference evidence="6" key="2">
    <citation type="submission" date="2025-08" db="UniProtKB">
        <authorList>
            <consortium name="Ensembl"/>
        </authorList>
    </citation>
    <scope>IDENTIFICATION</scope>
</reference>
<feature type="region of interest" description="Disordered" evidence="3">
    <location>
        <begin position="1841"/>
        <end position="1907"/>
    </location>
</feature>
<reference evidence="6" key="3">
    <citation type="submission" date="2025-09" db="UniProtKB">
        <authorList>
            <consortium name="Ensembl"/>
        </authorList>
    </citation>
    <scope>IDENTIFICATION</scope>
</reference>
<evidence type="ECO:0000259" key="5">
    <source>
        <dbReference type="Pfam" id="PF16687"/>
    </source>
</evidence>
<dbReference type="PANTHER" id="PTHR21583">
    <property type="entry name" value="ELYS PROTEIN"/>
    <property type="match status" value="1"/>
</dbReference>
<feature type="domain" description="ELYS beta-propeller" evidence="5">
    <location>
        <begin position="1"/>
        <end position="489"/>
    </location>
</feature>
<feature type="domain" description="ELYS-like" evidence="4">
    <location>
        <begin position="724"/>
        <end position="946"/>
    </location>
</feature>
<sequence length="2363" mass="264259">MCDLVAQVTSSLLQFPAVTIEALGEDEIKLDSVLHGKFAAEKNGLAWLACGPQLEVVNSVTGERLSAYRFSGISENPPNVLTVKEFCWHKRTGLLVALEEPEGSMLCLYDLGISRVVKAVVVPGRIVGIEPLINHGGASASTQHLHQSLRWFFGVAAVVTDVGHILLLDLCLDDLSCSQSELEASDLEVVNKSPAEIPRIRETVTREGRHLCLQLQSPSGTSATALQYISRTNQLAVGFSDGYLQLWNMKTLKKEYHSQLEGGRVPVYAFTFQEPENDPRNCCCLWAVQSSQDSEGDVVSLHLLQLAFGDRKCMPSGHTLYEGLEFCEERYSQDLTAGVFALRNRATNTRLLGCQTIEKFRNHPDRDENMNEAASPDTSVSVFCWQVKLYGQDKPSTFLGIFDINRWYHAQMPDSLQRGEFLHSCPYFALWSLDAIEAVTFPTSLLDVLVHDRSLSRGVPHTHPPPEQFFNPGTFNFDAVCLLSSGIVHITCSGFQKETLSFLKKSYSCLNEAISDGYNRCLMAGLLSPRLADMHPSALNQEEQLGAILSTAVETSSLGLITGCIKQWTSEEQPGYAANLRFVLEWSWNKIVLAKEQLDKLCTSLFDGSCNFIDPQTIQILQHYQMVLCNLSTIFNCFLGEAQELTEKGLQELLSKHVVATLISQYVQVVLWFCRCGLLPETSADGDILQLSRPFYNYPLINDYYGSRRQKLKRLSRGKWNSDCLMIDGLVSQFGDRVVKLWKRDGGTEKYPPPTLHALLDIYLLENVDESAKHAIVIYLLLDIMYSSPNKMESSVESFPTAFAIPMGLVKLIQGFWQLDHNDHEDSLNRILHPSTCKSVLPWQHERIIQALMCQEEYKKALRYIQLVKPPMSSCSEIKLYITVLLFNRCMVEAWRLLRQHSSRPNVEELLNHMFETCQDLGLMEMLLKLPFTVSEQECLEKFLRTTGGQNLEMLMVHYLQRAHFVPALQLNQTLKMNLMYDRDPHLKERSHARNSMLDQYGKILPRVQRRLATERAKPYNHPSTFFWEVPRPKPLSTVAKPAASGNILTRATFINNVLLKVGEVWVGNELKTDLSPFKSPRIPQPPTPATPSRLTVEMPDAFVDTPIARTSKMVSRLLDLVVRPTTDALPEELNSLQSPPKVSPAQNAFDSGMSSSRKFSYLKNNLLASELSLLQTPQVVKVAKALCNSSTSGLPCFTPQSILRSSQRPTPVGSPSASTVRSLTPPLRLKESRITFLEDALSKNDQCSNGIVACKESILPSNTTLLNPSNAWSASSSESLLLPVNRSLVPDLQVDLDEGCAVTDVVPEEPFFREEDTSKNLSMQLQEKTHLNEEILLESEEKELSEEEIEGCFDEAELRSPGKKYQEVNEEHEMAVELKNFPKKKTGEGFQRMAGEESNKDFPTQEDMCQAASVDSNNFASTTLEIHDDLFHGSKEEDVVILNFAVSAKNAEHPQVASVMTEQSELESVHHDSFEKDFKIEEPSSEVAISPVKSSSETNIQLNKTTESDLSVQEEQKSSFSLCQAAVGLTLFNSEAATVDTQSVVSVNDSEDVGSTPSEPKAECITEIDLDSEVEIIEDNDVHVKTFHYDEKIICLEHEPARDLFPVITHEINAQVVEDTEMECECLEDKADIVSYTELRPLDTLLIPVQFSSEEHFEGPEKETNEIEPTVVRDELEMPPSNFTLVLEAEEEEPECSNCKLAENPLIIEISEFENNVGAFTSENKSMQQMNRESLNLILPGTESYDTQLNATVNCPHFSEPSKDNNVECLVDTVKNIKSEDFSVELIEQVVPVETLVVSKEETPAFSGIHSHSPNMQTMSAEEHIACRTRGRSVILVENSMVAQPERVNKDEQKTPVPPSLRKGRKQIKSVTDDEKDGGKSSQPQDDISYISALRTTRSTKRHESEIAITPRRSLRRLTSATDETPKYVLSKKGLDKSVVGVALTSLIEQTEEENVPVTPSRRTRQTRNKQAHSPEKAQPVALGGFESHSESIFISPIKPTRKSQIVLAKDMQNIEQEKKNSQEQVLVTPGKHSKKSKASTTGNVPSPTKQSSVPVRVTRSRLSSLSLGISNSPGFNFTAVGDAPLASSAKSPSKVTFLDKIVEDSAPVIEMPVLRLSKVHKKMTETTTDNRRSTRSTSEHNRSLLHSAIEATKISSVHDGKTKKTLVVDATDIYTKHLKELHTVSESEQRVLQNIQSNKDKEPQELPIEHFAFSPPNTRGRKTKAETIESPEVPSTAKPSFAFSPPATRLRRTHTAVSKDASHMEVQDRLHKAIKEQLEEIPTASNQRKKKATRGKKEIIWSPPPVEVNLISPIISPVSAPVEEQKKSDKAAVAVRINLRKNRKRLTEVIFPKPVTRRKML</sequence>
<organism evidence="6 7">
    <name type="scientific">Erpetoichthys calabaricus</name>
    <name type="common">Rope fish</name>
    <name type="synonym">Calamoichthys calabaricus</name>
    <dbReference type="NCBI Taxonomy" id="27687"/>
    <lineage>
        <taxon>Eukaryota</taxon>
        <taxon>Metazoa</taxon>
        <taxon>Chordata</taxon>
        <taxon>Craniata</taxon>
        <taxon>Vertebrata</taxon>
        <taxon>Euteleostomi</taxon>
        <taxon>Actinopterygii</taxon>
        <taxon>Polypteriformes</taxon>
        <taxon>Polypteridae</taxon>
        <taxon>Erpetoichthys</taxon>
    </lineage>
</organism>
<accession>A0A8C4SJW1</accession>
<dbReference type="Pfam" id="PF16687">
    <property type="entry name" value="ELYS-bb"/>
    <property type="match status" value="1"/>
</dbReference>
<feature type="compositionally biased region" description="Polar residues" evidence="3">
    <location>
        <begin position="2040"/>
        <end position="2052"/>
    </location>
</feature>
<dbReference type="Ensembl" id="ENSECRT00000016069.1">
    <property type="protein sequence ID" value="ENSECRP00000015789.1"/>
    <property type="gene ID" value="ENSECRG00000010527.1"/>
</dbReference>
<evidence type="ECO:0000256" key="3">
    <source>
        <dbReference type="SAM" id="MobiDB-lite"/>
    </source>
</evidence>
<evidence type="ECO:0000313" key="6">
    <source>
        <dbReference type="Ensembl" id="ENSECRP00000015789.1"/>
    </source>
</evidence>
<feature type="region of interest" description="Disordered" evidence="3">
    <location>
        <begin position="1132"/>
        <end position="1151"/>
    </location>
</feature>
<protein>
    <submittedName>
        <fullName evidence="6">AT-hook containing transcription factor 1</fullName>
    </submittedName>
</protein>
<dbReference type="GeneTree" id="ENSGT00390000018900"/>
<keyword evidence="2" id="KW-0539">Nucleus</keyword>
<name>A0A8C4SJW1_ERPCA</name>
<dbReference type="Pfam" id="PF13934">
    <property type="entry name" value="ELYS"/>
    <property type="match status" value="1"/>
</dbReference>
<gene>
    <name evidence="6" type="primary">AHCTF1</name>
    <name evidence="6" type="synonym">ahctf1</name>
</gene>
<feature type="compositionally biased region" description="Polar residues" evidence="3">
    <location>
        <begin position="1135"/>
        <end position="1151"/>
    </location>
</feature>
<feature type="region of interest" description="Disordered" evidence="3">
    <location>
        <begin position="2124"/>
        <end position="2143"/>
    </location>
</feature>
<reference evidence="6" key="1">
    <citation type="submission" date="2021-06" db="EMBL/GenBank/DDBJ databases">
        <authorList>
            <consortium name="Wellcome Sanger Institute Data Sharing"/>
        </authorList>
    </citation>
    <scope>NUCLEOTIDE SEQUENCE [LARGE SCALE GENOMIC DNA]</scope>
</reference>
<dbReference type="GO" id="GO:0005634">
    <property type="term" value="C:nucleus"/>
    <property type="evidence" value="ECO:0007669"/>
    <property type="project" value="UniProtKB-SubCell"/>
</dbReference>